<evidence type="ECO:0000313" key="1">
    <source>
        <dbReference type="EMBL" id="PWK54330.1"/>
    </source>
</evidence>
<protein>
    <submittedName>
        <fullName evidence="1">Uncharacterized protein</fullName>
    </submittedName>
</protein>
<dbReference type="Proteomes" id="UP000245790">
    <property type="component" value="Unassembled WGS sequence"/>
</dbReference>
<dbReference type="EMBL" id="QGGU01000001">
    <property type="protein sequence ID" value="PWK54330.1"/>
    <property type="molecule type" value="Genomic_DNA"/>
</dbReference>
<dbReference type="OrthoDB" id="6740080at2"/>
<evidence type="ECO:0000313" key="2">
    <source>
        <dbReference type="Proteomes" id="UP000245790"/>
    </source>
</evidence>
<accession>A0A316G3H1</accession>
<sequence length="150" mass="17452">MGVEVTRNLRLVDEDELGTIEFSGKNFQRRIDIVLKGSSSTDLPGSPNTIWVEVKSLKGKENRTREVFKKSNWAPWAMNGSKYSYHRQFYLDRVGNTDINTIEDYKQSSDFEWWIQKFRKRTVEGYTEEHFDTAATELEKLPTGGVNLHI</sequence>
<gene>
    <name evidence="1" type="ORF">C8D97_101178</name>
</gene>
<dbReference type="RefSeq" id="WP_109761452.1">
    <property type="nucleotide sequence ID" value="NZ_QGGU01000001.1"/>
</dbReference>
<name>A0A316G3H1_9GAMM</name>
<reference evidence="1 2" key="1">
    <citation type="submission" date="2018-05" db="EMBL/GenBank/DDBJ databases">
        <title>Genomic Encyclopedia of Type Strains, Phase IV (KMG-IV): sequencing the most valuable type-strain genomes for metagenomic binning, comparative biology and taxonomic classification.</title>
        <authorList>
            <person name="Goeker M."/>
        </authorList>
    </citation>
    <scope>NUCLEOTIDE SEQUENCE [LARGE SCALE GENOMIC DNA]</scope>
    <source>
        <strain evidence="1 2">DSM 25350</strain>
    </source>
</reference>
<keyword evidence="2" id="KW-1185">Reference proteome</keyword>
<comment type="caution">
    <text evidence="1">The sequence shown here is derived from an EMBL/GenBank/DDBJ whole genome shotgun (WGS) entry which is preliminary data.</text>
</comment>
<organism evidence="1 2">
    <name type="scientific">Pleionea mediterranea</name>
    <dbReference type="NCBI Taxonomy" id="523701"/>
    <lineage>
        <taxon>Bacteria</taxon>
        <taxon>Pseudomonadati</taxon>
        <taxon>Pseudomonadota</taxon>
        <taxon>Gammaproteobacteria</taxon>
        <taxon>Oceanospirillales</taxon>
        <taxon>Pleioneaceae</taxon>
        <taxon>Pleionea</taxon>
    </lineage>
</organism>
<dbReference type="AlphaFoldDB" id="A0A316G3H1"/>
<proteinExistence type="predicted"/>